<dbReference type="PANTHER" id="PTHR30572">
    <property type="entry name" value="MEMBRANE COMPONENT OF TRANSPORTER-RELATED"/>
    <property type="match status" value="1"/>
</dbReference>
<dbReference type="EMBL" id="JAKNHQ010000009">
    <property type="protein sequence ID" value="MCG4610900.1"/>
    <property type="molecule type" value="Genomic_DNA"/>
</dbReference>
<organism evidence="10 11">
    <name type="scientific">Anaeromassilibacillus senegalensis</name>
    <dbReference type="NCBI Taxonomy" id="1673717"/>
    <lineage>
        <taxon>Bacteria</taxon>
        <taxon>Bacillati</taxon>
        <taxon>Bacillota</taxon>
        <taxon>Clostridia</taxon>
        <taxon>Eubacteriales</taxon>
        <taxon>Acutalibacteraceae</taxon>
        <taxon>Anaeromassilibacillus</taxon>
    </lineage>
</organism>
<comment type="subcellular location">
    <subcellularLocation>
        <location evidence="1">Cell membrane</location>
        <topology evidence="1">Multi-pass membrane protein</topology>
    </subcellularLocation>
</comment>
<evidence type="ECO:0000259" key="8">
    <source>
        <dbReference type="Pfam" id="PF02687"/>
    </source>
</evidence>
<evidence type="ECO:0000256" key="3">
    <source>
        <dbReference type="ARBA" id="ARBA00022692"/>
    </source>
</evidence>
<proteinExistence type="inferred from homology"/>
<gene>
    <name evidence="10" type="ORF">L0P57_08130</name>
</gene>
<dbReference type="InterPro" id="IPR050250">
    <property type="entry name" value="Macrolide_Exporter_MacB"/>
</dbReference>
<dbReference type="Proteomes" id="UP001298681">
    <property type="component" value="Unassembled WGS sequence"/>
</dbReference>
<evidence type="ECO:0000256" key="5">
    <source>
        <dbReference type="ARBA" id="ARBA00023136"/>
    </source>
</evidence>
<keyword evidence="2" id="KW-1003">Cell membrane</keyword>
<keyword evidence="11" id="KW-1185">Reference proteome</keyword>
<name>A0ABS9MJC7_9FIRM</name>
<reference evidence="10 11" key="1">
    <citation type="submission" date="2022-01" db="EMBL/GenBank/DDBJ databases">
        <title>Collection of gut derived symbiotic bacterial strains cultured from healthy donors.</title>
        <authorList>
            <person name="Lin H."/>
            <person name="Kohout C."/>
            <person name="Waligurski E."/>
            <person name="Pamer E.G."/>
        </authorList>
    </citation>
    <scope>NUCLEOTIDE SEQUENCE [LARGE SCALE GENOMIC DNA]</scope>
    <source>
        <strain evidence="10 11">DFI.7.58</strain>
    </source>
</reference>
<dbReference type="Pfam" id="PF02687">
    <property type="entry name" value="FtsX"/>
    <property type="match status" value="1"/>
</dbReference>
<evidence type="ECO:0000256" key="7">
    <source>
        <dbReference type="SAM" id="Phobius"/>
    </source>
</evidence>
<feature type="domain" description="ABC3 transporter permease C-terminal" evidence="8">
    <location>
        <begin position="275"/>
        <end position="386"/>
    </location>
</feature>
<dbReference type="InterPro" id="IPR003838">
    <property type="entry name" value="ABC3_permease_C"/>
</dbReference>
<feature type="transmembrane region" description="Helical" evidence="7">
    <location>
        <begin position="20"/>
        <end position="39"/>
    </location>
</feature>
<comment type="similarity">
    <text evidence="6">Belongs to the ABC-4 integral membrane protein family.</text>
</comment>
<feature type="transmembrane region" description="Helical" evidence="7">
    <location>
        <begin position="267"/>
        <end position="294"/>
    </location>
</feature>
<keyword evidence="3 7" id="KW-0812">Transmembrane</keyword>
<evidence type="ECO:0000256" key="1">
    <source>
        <dbReference type="ARBA" id="ARBA00004651"/>
    </source>
</evidence>
<dbReference type="InterPro" id="IPR025857">
    <property type="entry name" value="MacB_PCD"/>
</dbReference>
<keyword evidence="5 7" id="KW-0472">Membrane</keyword>
<feature type="transmembrane region" description="Helical" evidence="7">
    <location>
        <begin position="315"/>
        <end position="340"/>
    </location>
</feature>
<evidence type="ECO:0000256" key="6">
    <source>
        <dbReference type="ARBA" id="ARBA00038076"/>
    </source>
</evidence>
<feature type="domain" description="MacB-like periplasmic core" evidence="9">
    <location>
        <begin position="19"/>
        <end position="237"/>
    </location>
</feature>
<evidence type="ECO:0000313" key="11">
    <source>
        <dbReference type="Proteomes" id="UP001298681"/>
    </source>
</evidence>
<dbReference type="PANTHER" id="PTHR30572:SF4">
    <property type="entry name" value="ABC TRANSPORTER PERMEASE YTRF"/>
    <property type="match status" value="1"/>
</dbReference>
<evidence type="ECO:0000313" key="10">
    <source>
        <dbReference type="EMBL" id="MCG4610900.1"/>
    </source>
</evidence>
<comment type="caution">
    <text evidence="10">The sequence shown here is derived from an EMBL/GenBank/DDBJ whole genome shotgun (WGS) entry which is preliminary data.</text>
</comment>
<evidence type="ECO:0000256" key="4">
    <source>
        <dbReference type="ARBA" id="ARBA00022989"/>
    </source>
</evidence>
<dbReference type="RefSeq" id="WP_237966782.1">
    <property type="nucleotide sequence ID" value="NZ_JAKNHQ010000009.1"/>
</dbReference>
<evidence type="ECO:0000259" key="9">
    <source>
        <dbReference type="Pfam" id="PF12704"/>
    </source>
</evidence>
<sequence length="394" mass="42158">MIDLIRSAYRSLGRKRGRTVLTILGIAIGVASVILIGNISQCGTNALTTELESLGLGGLTISCNAEANVSLDEEDLNLVKHCDQVEQATPILMQSTSVTVRDEETNTLLWGIDTSASQIVSIQILYGRMFSNKEVSTAANVCLVDEAFSQKSYHRSNIIGKHISIQCGGAMEDFEVVGIIKTGSGLLQNMLGNYIPTFVYIPYTTMQTSMGRSNFDQIAVKIDSNSNVDRAGNSITAILNQNNGTSDAFVSNNLAKQKDGLTSILDIVTLVLSAVGAISLLVASLSVMTVMLVSVSERTREIGIKKAIGARQLDIMLEFLFEAVLISAIGCAIGIVAGYLVSFAGASIIGMSLGIRWDVLLLAVFFSLCTGTTFGVYPAYKASKLRPVDALRME</sequence>
<feature type="transmembrane region" description="Helical" evidence="7">
    <location>
        <begin position="360"/>
        <end position="380"/>
    </location>
</feature>
<dbReference type="Pfam" id="PF12704">
    <property type="entry name" value="MacB_PCD"/>
    <property type="match status" value="1"/>
</dbReference>
<accession>A0ABS9MJC7</accession>
<evidence type="ECO:0000256" key="2">
    <source>
        <dbReference type="ARBA" id="ARBA00022475"/>
    </source>
</evidence>
<keyword evidence="4 7" id="KW-1133">Transmembrane helix</keyword>
<protein>
    <submittedName>
        <fullName evidence="10">ABC transporter permease</fullName>
    </submittedName>
</protein>